<evidence type="ECO:0000256" key="5">
    <source>
        <dbReference type="ARBA" id="ARBA00010869"/>
    </source>
</evidence>
<dbReference type="Pfam" id="PF00291">
    <property type="entry name" value="PALP"/>
    <property type="match status" value="1"/>
</dbReference>
<evidence type="ECO:0000256" key="7">
    <source>
        <dbReference type="ARBA" id="ARBA00022898"/>
    </source>
</evidence>
<name>A0AA39L5P6_SARSR</name>
<dbReference type="GO" id="GO:0003941">
    <property type="term" value="F:L-serine ammonia-lyase activity"/>
    <property type="evidence" value="ECO:0007669"/>
    <property type="project" value="TreeGrafter"/>
</dbReference>
<evidence type="ECO:0000256" key="1">
    <source>
        <dbReference type="ARBA" id="ARBA00001913"/>
    </source>
</evidence>
<dbReference type="GO" id="GO:0000287">
    <property type="term" value="F:magnesium ion binding"/>
    <property type="evidence" value="ECO:0007669"/>
    <property type="project" value="TreeGrafter"/>
</dbReference>
<evidence type="ECO:0000313" key="10">
    <source>
        <dbReference type="EMBL" id="KAK0385128.1"/>
    </source>
</evidence>
<dbReference type="InterPro" id="IPR036052">
    <property type="entry name" value="TrpB-like_PALP_sf"/>
</dbReference>
<reference evidence="10" key="1">
    <citation type="submission" date="2022-10" db="EMBL/GenBank/DDBJ databases">
        <title>Determination and structural analysis of whole genome sequence of Sarocladium strictum F4-1.</title>
        <authorList>
            <person name="Hu L."/>
            <person name="Jiang Y."/>
        </authorList>
    </citation>
    <scope>NUCLEOTIDE SEQUENCE</scope>
    <source>
        <strain evidence="10">F4-1</strain>
    </source>
</reference>
<dbReference type="InterPro" id="IPR000634">
    <property type="entry name" value="Ser/Thr_deHydtase_PyrdxlP-BS"/>
</dbReference>
<gene>
    <name evidence="10" type="ORF">NLU13_7606</name>
</gene>
<evidence type="ECO:0000256" key="4">
    <source>
        <dbReference type="ARBA" id="ARBA00001946"/>
    </source>
</evidence>
<protein>
    <recommendedName>
        <fullName evidence="9">Tryptophan synthase beta chain-like PALP domain-containing protein</fullName>
    </recommendedName>
</protein>
<evidence type="ECO:0000259" key="9">
    <source>
        <dbReference type="Pfam" id="PF00291"/>
    </source>
</evidence>
<evidence type="ECO:0000256" key="3">
    <source>
        <dbReference type="ARBA" id="ARBA00001936"/>
    </source>
</evidence>
<dbReference type="FunFam" id="3.40.50.1100:FF:000005">
    <property type="entry name" value="Threonine dehydratase catabolic"/>
    <property type="match status" value="1"/>
</dbReference>
<dbReference type="GO" id="GO:0005524">
    <property type="term" value="F:ATP binding"/>
    <property type="evidence" value="ECO:0007669"/>
    <property type="project" value="TreeGrafter"/>
</dbReference>
<accession>A0AA39L5P6</accession>
<comment type="cofactor">
    <cofactor evidence="3">
        <name>Mn(2+)</name>
        <dbReference type="ChEBI" id="CHEBI:29035"/>
    </cofactor>
</comment>
<comment type="caution">
    <text evidence="10">The sequence shown here is derived from an EMBL/GenBank/DDBJ whole genome shotgun (WGS) entry which is preliminary data.</text>
</comment>
<organism evidence="10 11">
    <name type="scientific">Sarocladium strictum</name>
    <name type="common">Black bundle disease fungus</name>
    <name type="synonym">Acremonium strictum</name>
    <dbReference type="NCBI Taxonomy" id="5046"/>
    <lineage>
        <taxon>Eukaryota</taxon>
        <taxon>Fungi</taxon>
        <taxon>Dikarya</taxon>
        <taxon>Ascomycota</taxon>
        <taxon>Pezizomycotina</taxon>
        <taxon>Sordariomycetes</taxon>
        <taxon>Hypocreomycetidae</taxon>
        <taxon>Hypocreales</taxon>
        <taxon>Sarocladiaceae</taxon>
        <taxon>Sarocladium</taxon>
    </lineage>
</organism>
<evidence type="ECO:0000256" key="2">
    <source>
        <dbReference type="ARBA" id="ARBA00001933"/>
    </source>
</evidence>
<dbReference type="GO" id="GO:0030378">
    <property type="term" value="F:serine racemase activity"/>
    <property type="evidence" value="ECO:0007669"/>
    <property type="project" value="TreeGrafter"/>
</dbReference>
<dbReference type="PANTHER" id="PTHR43050">
    <property type="entry name" value="SERINE / THREONINE RACEMASE FAMILY MEMBER"/>
    <property type="match status" value="1"/>
</dbReference>
<proteinExistence type="inferred from homology"/>
<dbReference type="Gene3D" id="3.40.50.1100">
    <property type="match status" value="2"/>
</dbReference>
<dbReference type="GO" id="GO:0006520">
    <property type="term" value="P:amino acid metabolic process"/>
    <property type="evidence" value="ECO:0007669"/>
    <property type="project" value="InterPro"/>
</dbReference>
<dbReference type="PROSITE" id="PS00165">
    <property type="entry name" value="DEHYDRATASE_SER_THR"/>
    <property type="match status" value="1"/>
</dbReference>
<feature type="domain" description="Tryptophan synthase beta chain-like PALP" evidence="9">
    <location>
        <begin position="61"/>
        <end position="333"/>
    </location>
</feature>
<dbReference type="CDD" id="cd01562">
    <property type="entry name" value="Thr-dehyd"/>
    <property type="match status" value="1"/>
</dbReference>
<evidence type="ECO:0000256" key="8">
    <source>
        <dbReference type="ARBA" id="ARBA00023239"/>
    </source>
</evidence>
<dbReference type="GO" id="GO:0030170">
    <property type="term" value="F:pyridoxal phosphate binding"/>
    <property type="evidence" value="ECO:0007669"/>
    <property type="project" value="InterPro"/>
</dbReference>
<comment type="cofactor">
    <cofactor evidence="4">
        <name>Mg(2+)</name>
        <dbReference type="ChEBI" id="CHEBI:18420"/>
    </cofactor>
</comment>
<dbReference type="EMBL" id="JAPDFR010000007">
    <property type="protein sequence ID" value="KAK0385128.1"/>
    <property type="molecule type" value="Genomic_DNA"/>
</dbReference>
<dbReference type="PANTHER" id="PTHR43050:SF1">
    <property type="entry name" value="SERINE RACEMASE"/>
    <property type="match status" value="1"/>
</dbReference>
<dbReference type="Proteomes" id="UP001175261">
    <property type="component" value="Unassembled WGS sequence"/>
</dbReference>
<comment type="cofactor">
    <cofactor evidence="2">
        <name>pyridoxal 5'-phosphate</name>
        <dbReference type="ChEBI" id="CHEBI:597326"/>
    </cofactor>
</comment>
<evidence type="ECO:0000313" key="11">
    <source>
        <dbReference type="Proteomes" id="UP001175261"/>
    </source>
</evidence>
<keyword evidence="8" id="KW-0456">Lyase</keyword>
<dbReference type="GO" id="GO:0008721">
    <property type="term" value="F:D-serine ammonia-lyase activity"/>
    <property type="evidence" value="ECO:0007669"/>
    <property type="project" value="TreeGrafter"/>
</dbReference>
<keyword evidence="7" id="KW-0663">Pyridoxal phosphate</keyword>
<sequence length="371" mass="39429">MADSASSRPLTRDSVLEAHGIIKPFIHRTPVVTNSTLSALASTSREPKDLESTPWAGRDPAKPKIRLWFKCENLQRVGAFKIRGAFHAIERLKREPDWVEGGGMQKGVATHSSGNHAQALALAARTAGIPAHIVMPNTTSPLKKAATAGYGANVSFCGNTAPEREAAAAKVVSETGARLVPPYDHPDILLGQGTVGLELQEQVLEDLPSGLNAIMAPIGGGGLLSGVALSCEGTGIQVFGAEPSDQDADDCKRGFEAGKRIESVSTMTVAEGLRTPVGEIPWSIIYERRLVRDIFTVSDQEIIKATQLLMERAKLYVEPSAAVPLAVALYNEDFRKMVEAEGGEAGWDLGLVLTGGNVATQDLGNLFSSLL</sequence>
<evidence type="ECO:0000256" key="6">
    <source>
        <dbReference type="ARBA" id="ARBA00022842"/>
    </source>
</evidence>
<dbReference type="GO" id="GO:0018114">
    <property type="term" value="F:threonine racemase activity"/>
    <property type="evidence" value="ECO:0007669"/>
    <property type="project" value="TreeGrafter"/>
</dbReference>
<comment type="similarity">
    <text evidence="5">Belongs to the serine/threonine dehydratase family.</text>
</comment>
<dbReference type="InterPro" id="IPR001926">
    <property type="entry name" value="TrpB-like_PALP"/>
</dbReference>
<dbReference type="SUPFAM" id="SSF53686">
    <property type="entry name" value="Tryptophan synthase beta subunit-like PLP-dependent enzymes"/>
    <property type="match status" value="1"/>
</dbReference>
<keyword evidence="6" id="KW-0460">Magnesium</keyword>
<dbReference type="AlphaFoldDB" id="A0AA39L5P6"/>
<keyword evidence="11" id="KW-1185">Reference proteome</keyword>
<comment type="cofactor">
    <cofactor evidence="1">
        <name>Ca(2+)</name>
        <dbReference type="ChEBI" id="CHEBI:29108"/>
    </cofactor>
</comment>